<evidence type="ECO:0000313" key="2">
    <source>
        <dbReference type="EMBL" id="KAK3690443.1"/>
    </source>
</evidence>
<reference evidence="2" key="1">
    <citation type="journal article" date="2023" name="Mol. Phylogenet. Evol.">
        <title>Genome-scale phylogeny and comparative genomics of the fungal order Sordariales.</title>
        <authorList>
            <person name="Hensen N."/>
            <person name="Bonometti L."/>
            <person name="Westerberg I."/>
            <person name="Brannstrom I.O."/>
            <person name="Guillou S."/>
            <person name="Cros-Aarteil S."/>
            <person name="Calhoun S."/>
            <person name="Haridas S."/>
            <person name="Kuo A."/>
            <person name="Mondo S."/>
            <person name="Pangilinan J."/>
            <person name="Riley R."/>
            <person name="LaButti K."/>
            <person name="Andreopoulos B."/>
            <person name="Lipzen A."/>
            <person name="Chen C."/>
            <person name="Yan M."/>
            <person name="Daum C."/>
            <person name="Ng V."/>
            <person name="Clum A."/>
            <person name="Steindorff A."/>
            <person name="Ohm R.A."/>
            <person name="Martin F."/>
            <person name="Silar P."/>
            <person name="Natvig D.O."/>
            <person name="Lalanne C."/>
            <person name="Gautier V."/>
            <person name="Ament-Velasquez S.L."/>
            <person name="Kruys A."/>
            <person name="Hutchinson M.I."/>
            <person name="Powell A.J."/>
            <person name="Barry K."/>
            <person name="Miller A.N."/>
            <person name="Grigoriev I.V."/>
            <person name="Debuchy R."/>
            <person name="Gladieux P."/>
            <person name="Hiltunen Thoren M."/>
            <person name="Johannesson H."/>
        </authorList>
    </citation>
    <scope>NUCLEOTIDE SEQUENCE</scope>
    <source>
        <strain evidence="2">CBS 314.62</strain>
    </source>
</reference>
<feature type="region of interest" description="Disordered" evidence="1">
    <location>
        <begin position="311"/>
        <end position="379"/>
    </location>
</feature>
<keyword evidence="3" id="KW-1185">Reference proteome</keyword>
<name>A0AAE0XDH1_9PEZI</name>
<feature type="compositionally biased region" description="Acidic residues" evidence="1">
    <location>
        <begin position="321"/>
        <end position="333"/>
    </location>
</feature>
<gene>
    <name evidence="2" type="ORF">B0T22DRAFT_491667</name>
</gene>
<evidence type="ECO:0000313" key="3">
    <source>
        <dbReference type="Proteomes" id="UP001270362"/>
    </source>
</evidence>
<sequence length="502" mass="55716">MDKLSPEILSLILAYVFADAVPVLRRHGLATVSRKWQALVEQRAFSGITIWLNDKGLSGFADAFRSPRRRTLLRRLVVCFNLPTDGKSRRRQDKNNAALTTTLTSLYTYLSTWEPTGRTLDVSLFCDSRGNIPSRRNLTLTQATLPPVPCITSLNIRARKGRSLHPASICTLAAHLPNLQSLTLHVKTPTPSRPELRRTMRTALADGLSTLTLPSLRHLELIESPTPDIHAHSFPCANLCDPADGTDPLNTALRRFSQRTPLTSLTLTDIMISPDLFTGGSDATAPWPTLHVFAIEASALAPSGAWYWTGDPSASRASTPPEDDDDDDGGGGDDDYRYMFPPPLEDDPDDRNSEPESNFAADAVRNGYEPSDEWRDTPDDAALTPLLVAMARAAQRMPNLRAGSLYLEHELEFRAGCTEIAISCAAAGERFARSWDSEDDGVDGVKSGVRRCKVWVDAKYPWAVPEEVREAWREWLGETGMFETGYFRDLHDSESVTGYIWW</sequence>
<dbReference type="AlphaFoldDB" id="A0AAE0XDH1"/>
<accession>A0AAE0XDH1</accession>
<dbReference type="Proteomes" id="UP001270362">
    <property type="component" value="Unassembled WGS sequence"/>
</dbReference>
<organism evidence="2 3">
    <name type="scientific">Podospora appendiculata</name>
    <dbReference type="NCBI Taxonomy" id="314037"/>
    <lineage>
        <taxon>Eukaryota</taxon>
        <taxon>Fungi</taxon>
        <taxon>Dikarya</taxon>
        <taxon>Ascomycota</taxon>
        <taxon>Pezizomycotina</taxon>
        <taxon>Sordariomycetes</taxon>
        <taxon>Sordariomycetidae</taxon>
        <taxon>Sordariales</taxon>
        <taxon>Podosporaceae</taxon>
        <taxon>Podospora</taxon>
    </lineage>
</organism>
<dbReference type="EMBL" id="JAULSO010000002">
    <property type="protein sequence ID" value="KAK3690443.1"/>
    <property type="molecule type" value="Genomic_DNA"/>
</dbReference>
<comment type="caution">
    <text evidence="2">The sequence shown here is derived from an EMBL/GenBank/DDBJ whole genome shotgun (WGS) entry which is preliminary data.</text>
</comment>
<reference evidence="2" key="2">
    <citation type="submission" date="2023-06" db="EMBL/GenBank/DDBJ databases">
        <authorList>
            <consortium name="Lawrence Berkeley National Laboratory"/>
            <person name="Haridas S."/>
            <person name="Hensen N."/>
            <person name="Bonometti L."/>
            <person name="Westerberg I."/>
            <person name="Brannstrom I.O."/>
            <person name="Guillou S."/>
            <person name="Cros-Aarteil S."/>
            <person name="Calhoun S."/>
            <person name="Kuo A."/>
            <person name="Mondo S."/>
            <person name="Pangilinan J."/>
            <person name="Riley R."/>
            <person name="Labutti K."/>
            <person name="Andreopoulos B."/>
            <person name="Lipzen A."/>
            <person name="Chen C."/>
            <person name="Yanf M."/>
            <person name="Daum C."/>
            <person name="Ng V."/>
            <person name="Clum A."/>
            <person name="Steindorff A."/>
            <person name="Ohm R."/>
            <person name="Martin F."/>
            <person name="Silar P."/>
            <person name="Natvig D."/>
            <person name="Lalanne C."/>
            <person name="Gautier V."/>
            <person name="Ament-Velasquez S.L."/>
            <person name="Kruys A."/>
            <person name="Hutchinson M.I."/>
            <person name="Powell A.J."/>
            <person name="Barry K."/>
            <person name="Miller A.N."/>
            <person name="Grigoriev I.V."/>
            <person name="Debuchy R."/>
            <person name="Gladieux P."/>
            <person name="Thoren M.H."/>
            <person name="Johannesson H."/>
        </authorList>
    </citation>
    <scope>NUCLEOTIDE SEQUENCE</scope>
    <source>
        <strain evidence="2">CBS 314.62</strain>
    </source>
</reference>
<proteinExistence type="predicted"/>
<evidence type="ECO:0008006" key="4">
    <source>
        <dbReference type="Google" id="ProtNLM"/>
    </source>
</evidence>
<protein>
    <recommendedName>
        <fullName evidence="4">F-box domain-containing protein</fullName>
    </recommendedName>
</protein>
<evidence type="ECO:0000256" key="1">
    <source>
        <dbReference type="SAM" id="MobiDB-lite"/>
    </source>
</evidence>